<dbReference type="AlphaFoldDB" id="A0A4C2AHD1"/>
<sequence>MRASEGWTGYRLLYITLGVPFPYSLQRIELSPYGPEAQGAIVVRLDWLNHPCPVSGSPLWRYFQARVQGPGRSPPGICSTLTHQCSGARG</sequence>
<comment type="caution">
    <text evidence="1">The sequence shown here is derived from an EMBL/GenBank/DDBJ whole genome shotgun (WGS) entry which is preliminary data.</text>
</comment>
<evidence type="ECO:0000313" key="1">
    <source>
        <dbReference type="EMBL" id="GBP98603.1"/>
    </source>
</evidence>
<gene>
    <name evidence="1" type="ORF">EVAR_101077_1</name>
</gene>
<protein>
    <submittedName>
        <fullName evidence="1">Uncharacterized protein</fullName>
    </submittedName>
</protein>
<keyword evidence="2" id="KW-1185">Reference proteome</keyword>
<proteinExistence type="predicted"/>
<evidence type="ECO:0000313" key="2">
    <source>
        <dbReference type="Proteomes" id="UP000299102"/>
    </source>
</evidence>
<accession>A0A4C2AHD1</accession>
<reference evidence="1 2" key="1">
    <citation type="journal article" date="2019" name="Commun. Biol.">
        <title>The bagworm genome reveals a unique fibroin gene that provides high tensile strength.</title>
        <authorList>
            <person name="Kono N."/>
            <person name="Nakamura H."/>
            <person name="Ohtoshi R."/>
            <person name="Tomita M."/>
            <person name="Numata K."/>
            <person name="Arakawa K."/>
        </authorList>
    </citation>
    <scope>NUCLEOTIDE SEQUENCE [LARGE SCALE GENOMIC DNA]</scope>
</reference>
<name>A0A4C2AHD1_EUMVA</name>
<dbReference type="EMBL" id="BGZK01003178">
    <property type="protein sequence ID" value="GBP98603.1"/>
    <property type="molecule type" value="Genomic_DNA"/>
</dbReference>
<organism evidence="1 2">
    <name type="scientific">Eumeta variegata</name>
    <name type="common">Bagworm moth</name>
    <name type="synonym">Eumeta japonica</name>
    <dbReference type="NCBI Taxonomy" id="151549"/>
    <lineage>
        <taxon>Eukaryota</taxon>
        <taxon>Metazoa</taxon>
        <taxon>Ecdysozoa</taxon>
        <taxon>Arthropoda</taxon>
        <taxon>Hexapoda</taxon>
        <taxon>Insecta</taxon>
        <taxon>Pterygota</taxon>
        <taxon>Neoptera</taxon>
        <taxon>Endopterygota</taxon>
        <taxon>Lepidoptera</taxon>
        <taxon>Glossata</taxon>
        <taxon>Ditrysia</taxon>
        <taxon>Tineoidea</taxon>
        <taxon>Psychidae</taxon>
        <taxon>Oiketicinae</taxon>
        <taxon>Eumeta</taxon>
    </lineage>
</organism>
<dbReference type="Proteomes" id="UP000299102">
    <property type="component" value="Unassembled WGS sequence"/>
</dbReference>